<gene>
    <name evidence="12" type="ORF">SAMN05192558_104167</name>
</gene>
<comment type="similarity">
    <text evidence="2">Belongs to the methyltransferase superfamily. L-isoaspartyl/D-aspartyl protein methyltransferase family.</text>
</comment>
<dbReference type="AlphaFoldDB" id="A0A1H0LJM7"/>
<evidence type="ECO:0000256" key="10">
    <source>
        <dbReference type="ARBA" id="ARBA00031323"/>
    </source>
</evidence>
<keyword evidence="5" id="KW-0963">Cytoplasm</keyword>
<keyword evidence="6 12" id="KW-0489">Methyltransferase</keyword>
<evidence type="ECO:0000256" key="5">
    <source>
        <dbReference type="ARBA" id="ARBA00022490"/>
    </source>
</evidence>
<evidence type="ECO:0000256" key="8">
    <source>
        <dbReference type="ARBA" id="ARBA00022691"/>
    </source>
</evidence>
<keyword evidence="13" id="KW-1185">Reference proteome</keyword>
<dbReference type="SUPFAM" id="SSF53335">
    <property type="entry name" value="S-adenosyl-L-methionine-dependent methyltransferases"/>
    <property type="match status" value="1"/>
</dbReference>
<dbReference type="CDD" id="cd02440">
    <property type="entry name" value="AdoMet_MTases"/>
    <property type="match status" value="1"/>
</dbReference>
<protein>
    <recommendedName>
        <fullName evidence="4">Protein-L-isoaspartate O-methyltransferase</fullName>
        <ecNumber evidence="3">2.1.1.77</ecNumber>
    </recommendedName>
    <alternativeName>
        <fullName evidence="11">L-isoaspartyl protein carboxyl methyltransferase</fullName>
    </alternativeName>
    <alternativeName>
        <fullName evidence="9">Protein L-isoaspartyl methyltransferase</fullName>
    </alternativeName>
    <alternativeName>
        <fullName evidence="10">Protein-beta-aspartate methyltransferase</fullName>
    </alternativeName>
</protein>
<dbReference type="RefSeq" id="WP_091373402.1">
    <property type="nucleotide sequence ID" value="NZ_FNDV01000009.1"/>
</dbReference>
<dbReference type="STRING" id="504798.SAMN05421871_109130"/>
<name>A0A1H0LJM7_9PSEU</name>
<dbReference type="Proteomes" id="UP000199651">
    <property type="component" value="Unassembled WGS sequence"/>
</dbReference>
<dbReference type="PANTHER" id="PTHR11579:SF0">
    <property type="entry name" value="PROTEIN-L-ISOASPARTATE(D-ASPARTATE) O-METHYLTRANSFERASE"/>
    <property type="match status" value="1"/>
</dbReference>
<evidence type="ECO:0000256" key="11">
    <source>
        <dbReference type="ARBA" id="ARBA00031350"/>
    </source>
</evidence>
<dbReference type="EMBL" id="FNJB01000004">
    <property type="protein sequence ID" value="SDO68226.1"/>
    <property type="molecule type" value="Genomic_DNA"/>
</dbReference>
<dbReference type="GO" id="GO:0005737">
    <property type="term" value="C:cytoplasm"/>
    <property type="evidence" value="ECO:0007669"/>
    <property type="project" value="UniProtKB-SubCell"/>
</dbReference>
<dbReference type="InterPro" id="IPR029063">
    <property type="entry name" value="SAM-dependent_MTases_sf"/>
</dbReference>
<evidence type="ECO:0000256" key="3">
    <source>
        <dbReference type="ARBA" id="ARBA00011890"/>
    </source>
</evidence>
<dbReference type="PANTHER" id="PTHR11579">
    <property type="entry name" value="PROTEIN-L-ISOASPARTATE O-METHYLTRANSFERASE"/>
    <property type="match status" value="1"/>
</dbReference>
<organism evidence="12 13">
    <name type="scientific">Actinokineospora alba</name>
    <dbReference type="NCBI Taxonomy" id="504798"/>
    <lineage>
        <taxon>Bacteria</taxon>
        <taxon>Bacillati</taxon>
        <taxon>Actinomycetota</taxon>
        <taxon>Actinomycetes</taxon>
        <taxon>Pseudonocardiales</taxon>
        <taxon>Pseudonocardiaceae</taxon>
        <taxon>Actinokineospora</taxon>
    </lineage>
</organism>
<sequence>MIIDDYLDRYAAALRDSGAIRTAAVERAFRTVRRDRCVTRFYPSPTERTEVPQEQPPPREVLDVVYSDTALQTRRPGPDPASAASCSLAGLGARMLEALDLRPGHRMLEIGAGTGYNAALAATITGTRVMSIDIRFDVVRDAQAAMRGLGLKSVTVACADGYYGAPAQAPYQRVIVTTGCAGVSGHWLDQLDHDGLILAPVAHGGAHPVLAVRSDADGVSARPVLWADFPRAHGPLGHGPAPEPLPADTLTEHHGILPRLTAREHADLRFFMAVRDRRITNAARTDNNGRYALVDPNLGMAVIRADTVALTGDPALLDHLSALYQEWDRIGRPRLTEWTSRLQAAGDPAAPVLVPTQWRHTPDPS</sequence>
<accession>A0A1H0LJM7</accession>
<proteinExistence type="inferred from homology"/>
<dbReference type="EC" id="2.1.1.77" evidence="3"/>
<evidence type="ECO:0000313" key="13">
    <source>
        <dbReference type="Proteomes" id="UP000199651"/>
    </source>
</evidence>
<evidence type="ECO:0000256" key="4">
    <source>
        <dbReference type="ARBA" id="ARBA00013346"/>
    </source>
</evidence>
<dbReference type="Gene3D" id="3.40.50.150">
    <property type="entry name" value="Vaccinia Virus protein VP39"/>
    <property type="match status" value="1"/>
</dbReference>
<keyword evidence="7 12" id="KW-0808">Transferase</keyword>
<evidence type="ECO:0000313" key="12">
    <source>
        <dbReference type="EMBL" id="SDO68226.1"/>
    </source>
</evidence>
<evidence type="ECO:0000256" key="9">
    <source>
        <dbReference type="ARBA" id="ARBA00030757"/>
    </source>
</evidence>
<dbReference type="GO" id="GO:0032259">
    <property type="term" value="P:methylation"/>
    <property type="evidence" value="ECO:0007669"/>
    <property type="project" value="UniProtKB-KW"/>
</dbReference>
<evidence type="ECO:0000256" key="2">
    <source>
        <dbReference type="ARBA" id="ARBA00005369"/>
    </source>
</evidence>
<dbReference type="OrthoDB" id="5143400at2"/>
<dbReference type="InterPro" id="IPR000682">
    <property type="entry name" value="PCMT"/>
</dbReference>
<keyword evidence="8" id="KW-0949">S-adenosyl-L-methionine</keyword>
<reference evidence="13" key="1">
    <citation type="submission" date="2016-10" db="EMBL/GenBank/DDBJ databases">
        <authorList>
            <person name="Varghese N."/>
            <person name="Submissions S."/>
        </authorList>
    </citation>
    <scope>NUCLEOTIDE SEQUENCE [LARGE SCALE GENOMIC DNA]</scope>
    <source>
        <strain evidence="13">IBRC-M 10655</strain>
    </source>
</reference>
<comment type="subcellular location">
    <subcellularLocation>
        <location evidence="1">Cytoplasm</location>
    </subcellularLocation>
</comment>
<evidence type="ECO:0000256" key="7">
    <source>
        <dbReference type="ARBA" id="ARBA00022679"/>
    </source>
</evidence>
<dbReference type="Pfam" id="PF01135">
    <property type="entry name" value="PCMT"/>
    <property type="match status" value="1"/>
</dbReference>
<evidence type="ECO:0000256" key="1">
    <source>
        <dbReference type="ARBA" id="ARBA00004496"/>
    </source>
</evidence>
<evidence type="ECO:0000256" key="6">
    <source>
        <dbReference type="ARBA" id="ARBA00022603"/>
    </source>
</evidence>
<dbReference type="GO" id="GO:0004719">
    <property type="term" value="F:protein-L-isoaspartate (D-aspartate) O-methyltransferase activity"/>
    <property type="evidence" value="ECO:0007669"/>
    <property type="project" value="UniProtKB-EC"/>
</dbReference>